<keyword evidence="3 7" id="KW-0812">Transmembrane</keyword>
<accession>A0A7I8W215</accession>
<comment type="caution">
    <text evidence="8">The sequence shown here is derived from an EMBL/GenBank/DDBJ whole genome shotgun (WGS) entry which is preliminary data.</text>
</comment>
<evidence type="ECO:0000256" key="6">
    <source>
        <dbReference type="ARBA" id="ARBA00023136"/>
    </source>
</evidence>
<evidence type="ECO:0000256" key="4">
    <source>
        <dbReference type="ARBA" id="ARBA00022856"/>
    </source>
</evidence>
<feature type="transmembrane region" description="Helical" evidence="7">
    <location>
        <begin position="24"/>
        <end position="42"/>
    </location>
</feature>
<dbReference type="GO" id="GO:0022857">
    <property type="term" value="F:transmembrane transporter activity"/>
    <property type="evidence" value="ECO:0007669"/>
    <property type="project" value="InterPro"/>
</dbReference>
<evidence type="ECO:0000256" key="3">
    <source>
        <dbReference type="ARBA" id="ARBA00022692"/>
    </source>
</evidence>
<feature type="transmembrane region" description="Helical" evidence="7">
    <location>
        <begin position="483"/>
        <end position="503"/>
    </location>
</feature>
<sequence length="587" mass="65406">MVCYFSPLFGAMLADGWLGKYRTILYMSLFYGIGNAVLALTAIPPSEIPGPIVALLIIGVGTGANVSCFGKDCYLLAFGLPAILMFLSIILFFAGGNYYKKFPPSGNVIGQLISISWRGFRNRIRGKQEGKKHWLDYAEDKYEPELISDVKAVLRVGFLFLPLPIFWALYDQQGSRWTFQAARMNLSLGPLGNLKPDQIQAINASLILMFIPFFDLVIYPLLDKLKIPNRPLQRMCSGMLLAAVAFFAAGFLEIHLQKSLPPKIPNNQTNVRFINTAPCSISINGISSEPFNMTGGINNVSFLAKKMLRDAFLPAGNYSMIIEAAPACKAAESRFSSMFEGGERYYVIIGKNDSQSLAKSFLQSKEKPKDGGAVVKIIVFDFKVNPETEVILEKNSQMDQFNVTAFEPSPNREIQPGEHKIRIYGLDNETIIIPESINLRNGGAYTILLFRSMLNESDNKMIAEVHTDLEPNELSIGWQVPQYVIITAAEILFSITGLSFAYSQAPSSMKSVVQALWLSATAFGNLIVTIVAEGKFFENQAVEFFFFAFVMIFVTLLFGTLAYFYKYVSYDQIESERHELLDSTKGD</sequence>
<evidence type="ECO:0000256" key="7">
    <source>
        <dbReference type="SAM" id="Phobius"/>
    </source>
</evidence>
<evidence type="ECO:0000256" key="2">
    <source>
        <dbReference type="ARBA" id="ARBA00005982"/>
    </source>
</evidence>
<dbReference type="AlphaFoldDB" id="A0A7I8W215"/>
<reference evidence="8 9" key="1">
    <citation type="submission" date="2020-08" db="EMBL/GenBank/DDBJ databases">
        <authorList>
            <person name="Hejnol A."/>
        </authorList>
    </citation>
    <scope>NUCLEOTIDE SEQUENCE [LARGE SCALE GENOMIC DNA]</scope>
</reference>
<feature type="transmembrane region" description="Helical" evidence="7">
    <location>
        <begin position="48"/>
        <end position="66"/>
    </location>
</feature>
<keyword evidence="6 7" id="KW-0472">Membrane</keyword>
<keyword evidence="4" id="KW-0653">Protein transport</keyword>
<dbReference type="OrthoDB" id="205993at2759"/>
<dbReference type="GO" id="GO:0006857">
    <property type="term" value="P:oligopeptide transport"/>
    <property type="evidence" value="ECO:0007669"/>
    <property type="project" value="InterPro"/>
</dbReference>
<name>A0A7I8W215_9ANNE</name>
<evidence type="ECO:0000256" key="1">
    <source>
        <dbReference type="ARBA" id="ARBA00004141"/>
    </source>
</evidence>
<evidence type="ECO:0000256" key="5">
    <source>
        <dbReference type="ARBA" id="ARBA00022989"/>
    </source>
</evidence>
<comment type="similarity">
    <text evidence="2">Belongs to the major facilitator superfamily. Proton-dependent oligopeptide transporter (POT/PTR) (TC 2.A.17) family.</text>
</comment>
<protein>
    <submittedName>
        <fullName evidence="8">DgyrCDS10998</fullName>
    </submittedName>
</protein>
<feature type="transmembrane region" description="Helical" evidence="7">
    <location>
        <begin position="515"/>
        <end position="532"/>
    </location>
</feature>
<gene>
    <name evidence="8" type="ORF">DGYR_LOCUS10385</name>
</gene>
<dbReference type="InterPro" id="IPR036259">
    <property type="entry name" value="MFS_trans_sf"/>
</dbReference>
<dbReference type="InterPro" id="IPR018456">
    <property type="entry name" value="PTR2_symporter_CS"/>
</dbReference>
<evidence type="ECO:0000313" key="9">
    <source>
        <dbReference type="Proteomes" id="UP000549394"/>
    </source>
</evidence>
<evidence type="ECO:0000313" key="8">
    <source>
        <dbReference type="EMBL" id="CAD5122586.1"/>
    </source>
</evidence>
<dbReference type="EMBL" id="CAJFCJ010000018">
    <property type="protein sequence ID" value="CAD5122586.1"/>
    <property type="molecule type" value="Genomic_DNA"/>
</dbReference>
<feature type="transmembrane region" description="Helical" evidence="7">
    <location>
        <begin position="234"/>
        <end position="252"/>
    </location>
</feature>
<organism evidence="8 9">
    <name type="scientific">Dimorphilus gyrociliatus</name>
    <dbReference type="NCBI Taxonomy" id="2664684"/>
    <lineage>
        <taxon>Eukaryota</taxon>
        <taxon>Metazoa</taxon>
        <taxon>Spiralia</taxon>
        <taxon>Lophotrochozoa</taxon>
        <taxon>Annelida</taxon>
        <taxon>Polychaeta</taxon>
        <taxon>Polychaeta incertae sedis</taxon>
        <taxon>Dinophilidae</taxon>
        <taxon>Dimorphilus</taxon>
    </lineage>
</organism>
<keyword evidence="9" id="KW-1185">Reference proteome</keyword>
<keyword evidence="4" id="KW-0571">Peptide transport</keyword>
<dbReference type="PROSITE" id="PS01022">
    <property type="entry name" value="PTR2_1"/>
    <property type="match status" value="1"/>
</dbReference>
<dbReference type="Pfam" id="PF00854">
    <property type="entry name" value="PTR2"/>
    <property type="match status" value="2"/>
</dbReference>
<dbReference type="InterPro" id="IPR000109">
    <property type="entry name" value="POT_fam"/>
</dbReference>
<keyword evidence="5 7" id="KW-1133">Transmembrane helix</keyword>
<feature type="transmembrane region" description="Helical" evidence="7">
    <location>
        <begin position="201"/>
        <end position="222"/>
    </location>
</feature>
<keyword evidence="4" id="KW-0813">Transport</keyword>
<feature type="transmembrane region" description="Helical" evidence="7">
    <location>
        <begin position="73"/>
        <end position="96"/>
    </location>
</feature>
<feature type="transmembrane region" description="Helical" evidence="7">
    <location>
        <begin position="544"/>
        <end position="565"/>
    </location>
</feature>
<dbReference type="GO" id="GO:0016020">
    <property type="term" value="C:membrane"/>
    <property type="evidence" value="ECO:0007669"/>
    <property type="project" value="UniProtKB-SubCell"/>
</dbReference>
<dbReference type="Proteomes" id="UP000549394">
    <property type="component" value="Unassembled WGS sequence"/>
</dbReference>
<proteinExistence type="inferred from homology"/>
<comment type="subcellular location">
    <subcellularLocation>
        <location evidence="1">Membrane</location>
        <topology evidence="1">Multi-pass membrane protein</topology>
    </subcellularLocation>
</comment>
<dbReference type="Gene3D" id="1.20.1250.20">
    <property type="entry name" value="MFS general substrate transporter like domains"/>
    <property type="match status" value="3"/>
</dbReference>
<dbReference type="PANTHER" id="PTHR11654">
    <property type="entry name" value="OLIGOPEPTIDE TRANSPORTER-RELATED"/>
    <property type="match status" value="1"/>
</dbReference>